<evidence type="ECO:0000313" key="2">
    <source>
        <dbReference type="EMBL" id="CUS11255.1"/>
    </source>
</evidence>
<protein>
    <submittedName>
        <fullName evidence="2">Uncharacterized protein</fullName>
    </submittedName>
</protein>
<dbReference type="GO" id="GO:0005628">
    <property type="term" value="C:prospore membrane"/>
    <property type="evidence" value="ECO:0007669"/>
    <property type="project" value="TreeGrafter"/>
</dbReference>
<sequence>MALVLSESAAIITTLGRTLPMGEALVDIFDAALLLERMTELVKNGGGLDGIRAMGRLKMAKKPFEKLTVKSLVGYLIWLSVNFIPVIGTVAFILVQGRKLGPTYHRVRVIVANGEKKNLRGIEGG</sequence>
<dbReference type="PANTHER" id="PTHR34292:SF2">
    <property type="entry name" value="OUTER SPORE WALL PROTEIN LDS1"/>
    <property type="match status" value="1"/>
</dbReference>
<dbReference type="InterPro" id="IPR052786">
    <property type="entry name" value="Spore_wall_assembly"/>
</dbReference>
<organism evidence="2 3">
    <name type="scientific">Tuber aestivum</name>
    <name type="common">summer truffle</name>
    <dbReference type="NCBI Taxonomy" id="59557"/>
    <lineage>
        <taxon>Eukaryota</taxon>
        <taxon>Fungi</taxon>
        <taxon>Dikarya</taxon>
        <taxon>Ascomycota</taxon>
        <taxon>Pezizomycotina</taxon>
        <taxon>Pezizomycetes</taxon>
        <taxon>Pezizales</taxon>
        <taxon>Tuberaceae</taxon>
        <taxon>Tuber</taxon>
    </lineage>
</organism>
<evidence type="ECO:0000313" key="3">
    <source>
        <dbReference type="Proteomes" id="UP001412239"/>
    </source>
</evidence>
<dbReference type="AlphaFoldDB" id="A0A292PX32"/>
<evidence type="ECO:0000256" key="1">
    <source>
        <dbReference type="SAM" id="Phobius"/>
    </source>
</evidence>
<keyword evidence="1" id="KW-1133">Transmembrane helix</keyword>
<feature type="transmembrane region" description="Helical" evidence="1">
    <location>
        <begin position="72"/>
        <end position="95"/>
    </location>
</feature>
<keyword evidence="1" id="KW-0472">Membrane</keyword>
<dbReference type="GO" id="GO:0005619">
    <property type="term" value="C:ascospore wall"/>
    <property type="evidence" value="ECO:0007669"/>
    <property type="project" value="TreeGrafter"/>
</dbReference>
<gene>
    <name evidence="2" type="ORF">GSTUAT00004682001</name>
</gene>
<dbReference type="GO" id="GO:0005811">
    <property type="term" value="C:lipid droplet"/>
    <property type="evidence" value="ECO:0007669"/>
    <property type="project" value="TreeGrafter"/>
</dbReference>
<reference evidence="2" key="1">
    <citation type="submission" date="2015-10" db="EMBL/GenBank/DDBJ databases">
        <authorList>
            <person name="Regsiter A."/>
            <person name="william w."/>
        </authorList>
    </citation>
    <scope>NUCLEOTIDE SEQUENCE</scope>
    <source>
        <strain evidence="2">Montdore</strain>
    </source>
</reference>
<dbReference type="PANTHER" id="PTHR34292">
    <property type="entry name" value="OUTER SPORE WALL PROTEIN LDS1"/>
    <property type="match status" value="1"/>
</dbReference>
<proteinExistence type="predicted"/>
<dbReference type="EMBL" id="LN891027">
    <property type="protein sequence ID" value="CUS11255.1"/>
    <property type="molecule type" value="Genomic_DNA"/>
</dbReference>
<keyword evidence="1" id="KW-0812">Transmembrane</keyword>
<keyword evidence="3" id="KW-1185">Reference proteome</keyword>
<dbReference type="Proteomes" id="UP001412239">
    <property type="component" value="Unassembled WGS sequence"/>
</dbReference>
<name>A0A292PX32_9PEZI</name>
<accession>A0A292PX32</accession>